<keyword evidence="6" id="KW-0238">DNA-binding</keyword>
<dbReference type="Pfam" id="PF02586">
    <property type="entry name" value="SRAP"/>
    <property type="match status" value="1"/>
</dbReference>
<keyword evidence="2 8" id="KW-0645">Protease</keyword>
<dbReference type="PANTHER" id="PTHR13604">
    <property type="entry name" value="DC12-RELATED"/>
    <property type="match status" value="1"/>
</dbReference>
<name>A0ABW1QZL0_9ACTN</name>
<keyword evidence="10" id="KW-1185">Reference proteome</keyword>
<dbReference type="InterPro" id="IPR036590">
    <property type="entry name" value="SRAP-like"/>
</dbReference>
<dbReference type="Gene3D" id="3.90.1680.10">
    <property type="entry name" value="SOS response associated peptidase-like"/>
    <property type="match status" value="1"/>
</dbReference>
<comment type="caution">
    <text evidence="9">The sequence shown here is derived from an EMBL/GenBank/DDBJ whole genome shotgun (WGS) entry which is preliminary data.</text>
</comment>
<evidence type="ECO:0000256" key="3">
    <source>
        <dbReference type="ARBA" id="ARBA00022763"/>
    </source>
</evidence>
<evidence type="ECO:0000256" key="1">
    <source>
        <dbReference type="ARBA" id="ARBA00008136"/>
    </source>
</evidence>
<dbReference type="EC" id="3.4.-.-" evidence="8"/>
<accession>A0ABW1QZL0</accession>
<sequence length="271" mass="29494">MCGRYASSSSAEDLVDEYEVVENLVRTPLHPNYNVAPTTQVPVVLERPDRVTSEGLHVPGARQLRTLRWGLVPGWAEDVSVGARMVNARSESAATKPAFRRAFSARRCLVPADGYYEWQDLSRDGAGTAGAKVPKQPWFVRPADGSPLTMAGLFEIWRDPALPSDHPDPFVWTCTVLTTQATPDLAHVHDRMPLTVPDDLRDAWLDPALTDVDEVVALVRPAGAGTMTAHPVARTVNSVRNNGPDLLAPLPVENGRAAVPGEQLSLLEEDL</sequence>
<keyword evidence="7" id="KW-0456">Lyase</keyword>
<dbReference type="EMBL" id="JBHSQI010000004">
    <property type="protein sequence ID" value="MFC6153811.1"/>
    <property type="molecule type" value="Genomic_DNA"/>
</dbReference>
<evidence type="ECO:0000256" key="6">
    <source>
        <dbReference type="ARBA" id="ARBA00023125"/>
    </source>
</evidence>
<dbReference type="InterPro" id="IPR003738">
    <property type="entry name" value="SRAP"/>
</dbReference>
<dbReference type="RefSeq" id="WP_128219917.1">
    <property type="nucleotide sequence ID" value="NZ_CP034929.1"/>
</dbReference>
<reference evidence="10" key="1">
    <citation type="journal article" date="2019" name="Int. J. Syst. Evol. Microbiol.">
        <title>The Global Catalogue of Microorganisms (GCM) 10K type strain sequencing project: providing services to taxonomists for standard genome sequencing and annotation.</title>
        <authorList>
            <consortium name="The Broad Institute Genomics Platform"/>
            <consortium name="The Broad Institute Genome Sequencing Center for Infectious Disease"/>
            <person name="Wu L."/>
            <person name="Ma J."/>
        </authorList>
    </citation>
    <scope>NUCLEOTIDE SEQUENCE [LARGE SCALE GENOMIC DNA]</scope>
    <source>
        <strain evidence="10">DFY28</strain>
    </source>
</reference>
<evidence type="ECO:0000256" key="5">
    <source>
        <dbReference type="ARBA" id="ARBA00023124"/>
    </source>
</evidence>
<keyword evidence="3" id="KW-0227">DNA damage</keyword>
<keyword evidence="4 8" id="KW-0378">Hydrolase</keyword>
<organism evidence="9 10">
    <name type="scientific">Nocardioides yefusunii</name>
    <dbReference type="NCBI Taxonomy" id="2500546"/>
    <lineage>
        <taxon>Bacteria</taxon>
        <taxon>Bacillati</taxon>
        <taxon>Actinomycetota</taxon>
        <taxon>Actinomycetes</taxon>
        <taxon>Propionibacteriales</taxon>
        <taxon>Nocardioidaceae</taxon>
        <taxon>Nocardioides</taxon>
    </lineage>
</organism>
<evidence type="ECO:0000313" key="10">
    <source>
        <dbReference type="Proteomes" id="UP001596098"/>
    </source>
</evidence>
<keyword evidence="5" id="KW-0190">Covalent protein-DNA linkage</keyword>
<dbReference type="GO" id="GO:0016787">
    <property type="term" value="F:hydrolase activity"/>
    <property type="evidence" value="ECO:0007669"/>
    <property type="project" value="UniProtKB-KW"/>
</dbReference>
<protein>
    <recommendedName>
        <fullName evidence="8">Abasic site processing protein</fullName>
        <ecNumber evidence="8">3.4.-.-</ecNumber>
    </recommendedName>
</protein>
<evidence type="ECO:0000313" key="9">
    <source>
        <dbReference type="EMBL" id="MFC6153811.1"/>
    </source>
</evidence>
<dbReference type="Proteomes" id="UP001596098">
    <property type="component" value="Unassembled WGS sequence"/>
</dbReference>
<evidence type="ECO:0000256" key="2">
    <source>
        <dbReference type="ARBA" id="ARBA00022670"/>
    </source>
</evidence>
<comment type="similarity">
    <text evidence="1 8">Belongs to the SOS response-associated peptidase family.</text>
</comment>
<dbReference type="PANTHER" id="PTHR13604:SF0">
    <property type="entry name" value="ABASIC SITE PROCESSING PROTEIN HMCES"/>
    <property type="match status" value="1"/>
</dbReference>
<evidence type="ECO:0000256" key="8">
    <source>
        <dbReference type="RuleBase" id="RU364100"/>
    </source>
</evidence>
<gene>
    <name evidence="9" type="ORF">ACFPWU_09065</name>
</gene>
<evidence type="ECO:0000256" key="7">
    <source>
        <dbReference type="ARBA" id="ARBA00023239"/>
    </source>
</evidence>
<dbReference type="SUPFAM" id="SSF143081">
    <property type="entry name" value="BB1717-like"/>
    <property type="match status" value="1"/>
</dbReference>
<evidence type="ECO:0000256" key="4">
    <source>
        <dbReference type="ARBA" id="ARBA00022801"/>
    </source>
</evidence>
<proteinExistence type="inferred from homology"/>